<dbReference type="PANTHER" id="PTHR32063:SF19">
    <property type="entry name" value="CATION EFFLUX SYSTEM PROTEIN CUSA"/>
    <property type="match status" value="1"/>
</dbReference>
<reference evidence="1" key="1">
    <citation type="submission" date="2013-08" db="EMBL/GenBank/DDBJ databases">
        <authorList>
            <person name="Mendez C."/>
            <person name="Richter M."/>
            <person name="Ferrer M."/>
            <person name="Sanchez J."/>
        </authorList>
    </citation>
    <scope>NUCLEOTIDE SEQUENCE</scope>
</reference>
<dbReference type="GO" id="GO:0005886">
    <property type="term" value="C:plasma membrane"/>
    <property type="evidence" value="ECO:0007669"/>
    <property type="project" value="TreeGrafter"/>
</dbReference>
<dbReference type="GO" id="GO:0042910">
    <property type="term" value="F:xenobiotic transmembrane transporter activity"/>
    <property type="evidence" value="ECO:0007669"/>
    <property type="project" value="TreeGrafter"/>
</dbReference>
<dbReference type="Gene3D" id="3.30.70.1440">
    <property type="entry name" value="Multidrug efflux transporter AcrB pore domain"/>
    <property type="match status" value="1"/>
</dbReference>
<protein>
    <submittedName>
        <fullName evidence="1">Heavy metal efflux pump, CzcA family</fullName>
    </submittedName>
</protein>
<dbReference type="PANTHER" id="PTHR32063">
    <property type="match status" value="1"/>
</dbReference>
<evidence type="ECO:0000313" key="1">
    <source>
        <dbReference type="EMBL" id="EQD49387.1"/>
    </source>
</evidence>
<accession>T0ZXQ2</accession>
<dbReference type="Pfam" id="PF00873">
    <property type="entry name" value="ACR_tran"/>
    <property type="match status" value="1"/>
</dbReference>
<dbReference type="InterPro" id="IPR001036">
    <property type="entry name" value="Acrflvin-R"/>
</dbReference>
<dbReference type="InterPro" id="IPR027463">
    <property type="entry name" value="AcrB_DN_DC_subdom"/>
</dbReference>
<comment type="caution">
    <text evidence="1">The sequence shown here is derived from an EMBL/GenBank/DDBJ whole genome shotgun (WGS) entry which is preliminary data.</text>
</comment>
<dbReference type="Gene3D" id="3.30.70.1430">
    <property type="entry name" value="Multidrug efflux transporter AcrB pore domain"/>
    <property type="match status" value="1"/>
</dbReference>
<reference evidence="1" key="2">
    <citation type="journal article" date="2014" name="ISME J.">
        <title>Microbial stratification in low pH oxic and suboxic macroscopic growths along an acid mine drainage.</title>
        <authorList>
            <person name="Mendez-Garcia C."/>
            <person name="Mesa V."/>
            <person name="Sprenger R.R."/>
            <person name="Richter M."/>
            <person name="Diez M.S."/>
            <person name="Solano J."/>
            <person name="Bargiela R."/>
            <person name="Golyshina O.V."/>
            <person name="Manteca A."/>
            <person name="Ramos J.L."/>
            <person name="Gallego J.R."/>
            <person name="Llorente I."/>
            <person name="Martins Dos Santos V.A."/>
            <person name="Jensen O.N."/>
            <person name="Pelaez A.I."/>
            <person name="Sanchez J."/>
            <person name="Ferrer M."/>
        </authorList>
    </citation>
    <scope>NUCLEOTIDE SEQUENCE</scope>
</reference>
<dbReference type="EMBL" id="AUZX01010039">
    <property type="protein sequence ID" value="EQD49387.1"/>
    <property type="molecule type" value="Genomic_DNA"/>
</dbReference>
<organism evidence="1">
    <name type="scientific">mine drainage metagenome</name>
    <dbReference type="NCBI Taxonomy" id="410659"/>
    <lineage>
        <taxon>unclassified sequences</taxon>
        <taxon>metagenomes</taxon>
        <taxon>ecological metagenomes</taxon>
    </lineage>
</organism>
<dbReference type="Gene3D" id="3.30.2090.10">
    <property type="entry name" value="Multidrug efflux transporter AcrB TolC docking domain, DN and DC subdomains"/>
    <property type="match status" value="1"/>
</dbReference>
<dbReference type="SUPFAM" id="SSF82714">
    <property type="entry name" value="Multidrug efflux transporter AcrB TolC docking domain, DN and DC subdomains"/>
    <property type="match status" value="1"/>
</dbReference>
<sequence>MLKPRRQWPTGMTYERMIAQMNAKLQFPGLTNTWTMPVVGRLDMELTGIKTPVGLKIQGPSLAGIATLGARISDLLTRLPGVESVFAERVAQGLYINIAVHRLEAARYGLTVGDVQRAIESGIGGEDIAETVQGRERFPINVRYAYDFRNNLPQLEQVVIATPTGAQIPLGEVASITFSRGPSMIRDEGGQLTGYVYLNLNTSNYGGFVAHANRLLRERLT</sequence>
<dbReference type="AlphaFoldDB" id="T0ZXQ2"/>
<feature type="non-terminal residue" evidence="1">
    <location>
        <position position="221"/>
    </location>
</feature>
<name>T0ZXQ2_9ZZZZ</name>
<gene>
    <name evidence="1" type="ORF">B1A_13700</name>
</gene>
<proteinExistence type="predicted"/>